<dbReference type="PANTHER" id="PTHR13887:SF14">
    <property type="entry name" value="DISULFIDE BOND FORMATION PROTEIN D"/>
    <property type="match status" value="1"/>
</dbReference>
<comment type="caution">
    <text evidence="8">The sequence shown here is derived from an EMBL/GenBank/DDBJ whole genome shotgun (WGS) entry which is preliminary data.</text>
</comment>
<accession>A0A2M7Z7G9</accession>
<keyword evidence="6" id="KW-0812">Transmembrane</keyword>
<evidence type="ECO:0000259" key="7">
    <source>
        <dbReference type="PROSITE" id="PS51352"/>
    </source>
</evidence>
<dbReference type="PANTHER" id="PTHR13887">
    <property type="entry name" value="GLUTATHIONE S-TRANSFERASE KAPPA"/>
    <property type="match status" value="1"/>
</dbReference>
<organism evidence="8 9">
    <name type="scientific">Candidatus Magasanikbacteria bacterium CG_4_9_14_3_um_filter_32_9</name>
    <dbReference type="NCBI Taxonomy" id="1974644"/>
    <lineage>
        <taxon>Bacteria</taxon>
        <taxon>Candidatus Magasanikiibacteriota</taxon>
    </lineage>
</organism>
<dbReference type="InterPro" id="IPR012336">
    <property type="entry name" value="Thioredoxin-like_fold"/>
</dbReference>
<keyword evidence="6" id="KW-0472">Membrane</keyword>
<evidence type="ECO:0000256" key="5">
    <source>
        <dbReference type="ARBA" id="ARBA00023284"/>
    </source>
</evidence>
<reference evidence="9" key="1">
    <citation type="submission" date="2017-09" db="EMBL/GenBank/DDBJ databases">
        <title>Depth-based differentiation of microbial function through sediment-hosted aquifers and enrichment of novel symbionts in the deep terrestrial subsurface.</title>
        <authorList>
            <person name="Probst A.J."/>
            <person name="Ladd B."/>
            <person name="Jarett J.K."/>
            <person name="Geller-Mcgrath D.E."/>
            <person name="Sieber C.M.K."/>
            <person name="Emerson J.B."/>
            <person name="Anantharaman K."/>
            <person name="Thomas B.C."/>
            <person name="Malmstrom R."/>
            <person name="Stieglmeier M."/>
            <person name="Klingl A."/>
            <person name="Woyke T."/>
            <person name="Ryan C.M."/>
            <person name="Banfield J.F."/>
        </authorList>
    </citation>
    <scope>NUCLEOTIDE SEQUENCE [LARGE SCALE GENOMIC DNA]</scope>
</reference>
<name>A0A2M7Z7G9_9BACT</name>
<keyword evidence="3" id="KW-0560">Oxidoreductase</keyword>
<dbReference type="PROSITE" id="PS51352">
    <property type="entry name" value="THIOREDOXIN_2"/>
    <property type="match status" value="1"/>
</dbReference>
<gene>
    <name evidence="8" type="ORF">CO137_00830</name>
</gene>
<sequence length="252" mass="27563">MENNQKNNSIFESLSPSKVFVSGLVIGILVLCTIGFFILLGLYLNNSTPAEASADSGNVAVVANQPDTQEVSIGAVDEKNDNIRGNKNAKVTIVEYSDLECPFCKRFHATMLDVMKNFDDNVRWVYRHFPLDSLHSQARAEANASECAGEQGKFWEFIDLIIEVTPSNNGLNLAKIPDYAKQVGVKDINKFNECVSSNKYASAVNDDFLDGQRAGVRGTPYSVIIGPNGEMVPVSGAQPYSVLEQAINSFLK</sequence>
<protein>
    <recommendedName>
        <fullName evidence="7">Thioredoxin domain-containing protein</fullName>
    </recommendedName>
</protein>
<evidence type="ECO:0000313" key="9">
    <source>
        <dbReference type="Proteomes" id="UP000230843"/>
    </source>
</evidence>
<evidence type="ECO:0000313" key="8">
    <source>
        <dbReference type="EMBL" id="PJA90220.1"/>
    </source>
</evidence>
<dbReference type="InterPro" id="IPR013766">
    <property type="entry name" value="Thioredoxin_domain"/>
</dbReference>
<evidence type="ECO:0000256" key="4">
    <source>
        <dbReference type="ARBA" id="ARBA00023157"/>
    </source>
</evidence>
<evidence type="ECO:0000256" key="2">
    <source>
        <dbReference type="ARBA" id="ARBA00022729"/>
    </source>
</evidence>
<feature type="domain" description="Thioredoxin" evidence="7">
    <location>
        <begin position="54"/>
        <end position="252"/>
    </location>
</feature>
<evidence type="ECO:0000256" key="3">
    <source>
        <dbReference type="ARBA" id="ARBA00023002"/>
    </source>
</evidence>
<evidence type="ECO:0000256" key="6">
    <source>
        <dbReference type="SAM" id="Phobius"/>
    </source>
</evidence>
<keyword evidence="6" id="KW-1133">Transmembrane helix</keyword>
<evidence type="ECO:0000256" key="1">
    <source>
        <dbReference type="ARBA" id="ARBA00005791"/>
    </source>
</evidence>
<keyword evidence="5" id="KW-0676">Redox-active center</keyword>
<keyword evidence="2" id="KW-0732">Signal</keyword>
<dbReference type="InterPro" id="IPR036249">
    <property type="entry name" value="Thioredoxin-like_sf"/>
</dbReference>
<feature type="transmembrane region" description="Helical" evidence="6">
    <location>
        <begin position="20"/>
        <end position="44"/>
    </location>
</feature>
<dbReference type="Proteomes" id="UP000230843">
    <property type="component" value="Unassembled WGS sequence"/>
</dbReference>
<comment type="similarity">
    <text evidence="1">Belongs to the thioredoxin family. DsbA subfamily.</text>
</comment>
<dbReference type="Gene3D" id="3.40.30.10">
    <property type="entry name" value="Glutaredoxin"/>
    <property type="match status" value="1"/>
</dbReference>
<dbReference type="SUPFAM" id="SSF52833">
    <property type="entry name" value="Thioredoxin-like"/>
    <property type="match status" value="1"/>
</dbReference>
<keyword evidence="4" id="KW-1015">Disulfide bond</keyword>
<dbReference type="Pfam" id="PF13462">
    <property type="entry name" value="Thioredoxin_4"/>
    <property type="match status" value="1"/>
</dbReference>
<dbReference type="GO" id="GO:0016491">
    <property type="term" value="F:oxidoreductase activity"/>
    <property type="evidence" value="ECO:0007669"/>
    <property type="project" value="UniProtKB-KW"/>
</dbReference>
<dbReference type="AlphaFoldDB" id="A0A2M7Z7G9"/>
<proteinExistence type="inferred from homology"/>
<dbReference type="EMBL" id="PFVJ01000019">
    <property type="protein sequence ID" value="PJA90220.1"/>
    <property type="molecule type" value="Genomic_DNA"/>
</dbReference>